<proteinExistence type="predicted"/>
<protein>
    <submittedName>
        <fullName evidence="2">Uncharacterized protein</fullName>
    </submittedName>
</protein>
<keyword evidence="3" id="KW-1185">Reference proteome</keyword>
<gene>
    <name evidence="2" type="ORF">AMECASPLE_021147</name>
</gene>
<dbReference type="EMBL" id="JAHRIP010039428">
    <property type="protein sequence ID" value="MEQ2296072.1"/>
    <property type="molecule type" value="Genomic_DNA"/>
</dbReference>
<dbReference type="Proteomes" id="UP001469553">
    <property type="component" value="Unassembled WGS sequence"/>
</dbReference>
<evidence type="ECO:0000313" key="3">
    <source>
        <dbReference type="Proteomes" id="UP001469553"/>
    </source>
</evidence>
<feature type="non-terminal residue" evidence="2">
    <location>
        <position position="80"/>
    </location>
</feature>
<feature type="compositionally biased region" description="Polar residues" evidence="1">
    <location>
        <begin position="57"/>
        <end position="69"/>
    </location>
</feature>
<comment type="caution">
    <text evidence="2">The sequence shown here is derived from an EMBL/GenBank/DDBJ whole genome shotgun (WGS) entry which is preliminary data.</text>
</comment>
<accession>A0ABV0YR77</accession>
<evidence type="ECO:0000313" key="2">
    <source>
        <dbReference type="EMBL" id="MEQ2296072.1"/>
    </source>
</evidence>
<evidence type="ECO:0000256" key="1">
    <source>
        <dbReference type="SAM" id="MobiDB-lite"/>
    </source>
</evidence>
<reference evidence="2 3" key="1">
    <citation type="submission" date="2021-06" db="EMBL/GenBank/DDBJ databases">
        <authorList>
            <person name="Palmer J.M."/>
        </authorList>
    </citation>
    <scope>NUCLEOTIDE SEQUENCE [LARGE SCALE GENOMIC DNA]</scope>
    <source>
        <strain evidence="2 3">AS_MEX2019</strain>
        <tissue evidence="2">Muscle</tissue>
    </source>
</reference>
<organism evidence="2 3">
    <name type="scientific">Ameca splendens</name>
    <dbReference type="NCBI Taxonomy" id="208324"/>
    <lineage>
        <taxon>Eukaryota</taxon>
        <taxon>Metazoa</taxon>
        <taxon>Chordata</taxon>
        <taxon>Craniata</taxon>
        <taxon>Vertebrata</taxon>
        <taxon>Euteleostomi</taxon>
        <taxon>Actinopterygii</taxon>
        <taxon>Neopterygii</taxon>
        <taxon>Teleostei</taxon>
        <taxon>Neoteleostei</taxon>
        <taxon>Acanthomorphata</taxon>
        <taxon>Ovalentaria</taxon>
        <taxon>Atherinomorphae</taxon>
        <taxon>Cyprinodontiformes</taxon>
        <taxon>Goodeidae</taxon>
        <taxon>Ameca</taxon>
    </lineage>
</organism>
<feature type="region of interest" description="Disordered" evidence="1">
    <location>
        <begin position="1"/>
        <end position="36"/>
    </location>
</feature>
<name>A0ABV0YR77_9TELE</name>
<feature type="region of interest" description="Disordered" evidence="1">
    <location>
        <begin position="57"/>
        <end position="80"/>
    </location>
</feature>
<sequence length="80" mass="8256">MPTRVIYLPPGNHLPHANGGQLDPGPSSVGSTRPPRCRTLLPPPVVHLPSTCGAAASTVSQQLSHSGDVTSPKLEKISGE</sequence>